<evidence type="ECO:0000256" key="1">
    <source>
        <dbReference type="SAM" id="Phobius"/>
    </source>
</evidence>
<keyword evidence="4" id="KW-1185">Reference proteome</keyword>
<feature type="transmembrane region" description="Helical" evidence="1">
    <location>
        <begin position="130"/>
        <end position="150"/>
    </location>
</feature>
<dbReference type="AlphaFoldDB" id="A0A4P6ZKN0"/>
<feature type="transmembrane region" description="Helical" evidence="1">
    <location>
        <begin position="55"/>
        <end position="83"/>
    </location>
</feature>
<reference evidence="4" key="1">
    <citation type="submission" date="2018-12" db="EMBL/GenBank/DDBJ databases">
        <title>A new species of lactobacillus.</title>
        <authorList>
            <person name="Jian Y."/>
            <person name="Xin L."/>
            <person name="Hong Z.J."/>
            <person name="Ming L.Z."/>
            <person name="Hong X.Z."/>
        </authorList>
    </citation>
    <scope>NUCLEOTIDE SEQUENCE [LARGE SCALE GENOMIC DNA]</scope>
    <source>
        <strain evidence="4">HSLZ-75</strain>
    </source>
</reference>
<dbReference type="Proteomes" id="UP000294321">
    <property type="component" value="Chromosome"/>
</dbReference>
<dbReference type="PANTHER" id="PTHR14969">
    <property type="entry name" value="SPHINGOSINE-1-PHOSPHATE PHOSPHOHYDROLASE"/>
    <property type="match status" value="1"/>
</dbReference>
<dbReference type="InterPro" id="IPR036938">
    <property type="entry name" value="PAP2/HPO_sf"/>
</dbReference>
<dbReference type="CDD" id="cd03392">
    <property type="entry name" value="PAP2_like_2"/>
    <property type="match status" value="1"/>
</dbReference>
<feature type="transmembrane region" description="Helical" evidence="1">
    <location>
        <begin position="185"/>
        <end position="204"/>
    </location>
</feature>
<feature type="transmembrane region" description="Helical" evidence="1">
    <location>
        <begin position="157"/>
        <end position="179"/>
    </location>
</feature>
<proteinExistence type="predicted"/>
<organism evidence="3 4">
    <name type="scientific">Acetilactobacillus jinshanensis</name>
    <dbReference type="NCBI Taxonomy" id="1720083"/>
    <lineage>
        <taxon>Bacteria</taxon>
        <taxon>Bacillati</taxon>
        <taxon>Bacillota</taxon>
        <taxon>Bacilli</taxon>
        <taxon>Lactobacillales</taxon>
        <taxon>Lactobacillaceae</taxon>
        <taxon>Acetilactobacillus</taxon>
    </lineage>
</organism>
<protein>
    <submittedName>
        <fullName evidence="3">Phosphatase PAP2 family protein</fullName>
    </submittedName>
</protein>
<dbReference type="SMART" id="SM00014">
    <property type="entry name" value="acidPPc"/>
    <property type="match status" value="1"/>
</dbReference>
<evidence type="ECO:0000313" key="3">
    <source>
        <dbReference type="EMBL" id="QBP17810.1"/>
    </source>
</evidence>
<keyword evidence="1" id="KW-0472">Membrane</keyword>
<dbReference type="SUPFAM" id="SSF48317">
    <property type="entry name" value="Acid phosphatase/Vanadium-dependent haloperoxidase"/>
    <property type="match status" value="1"/>
</dbReference>
<dbReference type="KEGG" id="lji:ELX58_01200"/>
<evidence type="ECO:0000259" key="2">
    <source>
        <dbReference type="SMART" id="SM00014"/>
    </source>
</evidence>
<keyword evidence="1" id="KW-1133">Transmembrane helix</keyword>
<name>A0A4P6ZKN0_9LACO</name>
<dbReference type="OrthoDB" id="9789113at2"/>
<dbReference type="InterPro" id="IPR000326">
    <property type="entry name" value="PAP2/HPO"/>
</dbReference>
<feature type="domain" description="Phosphatidic acid phosphatase type 2/haloperoxidase" evidence="2">
    <location>
        <begin position="89"/>
        <end position="200"/>
    </location>
</feature>
<dbReference type="RefSeq" id="WP_133441355.1">
    <property type="nucleotide sequence ID" value="NZ_CP034726.1"/>
</dbReference>
<accession>A0A4P6ZKN0</accession>
<gene>
    <name evidence="3" type="ORF">ELX58_01200</name>
</gene>
<keyword evidence="1" id="KW-0812">Transmembrane</keyword>
<evidence type="ECO:0000313" key="4">
    <source>
        <dbReference type="Proteomes" id="UP000294321"/>
    </source>
</evidence>
<dbReference type="EMBL" id="CP034726">
    <property type="protein sequence ID" value="QBP17810.1"/>
    <property type="molecule type" value="Genomic_DNA"/>
</dbReference>
<dbReference type="Gene3D" id="1.20.144.10">
    <property type="entry name" value="Phosphatidic acid phosphatase type 2/haloperoxidase"/>
    <property type="match status" value="2"/>
</dbReference>
<dbReference type="PANTHER" id="PTHR14969:SF13">
    <property type="entry name" value="AT30094P"/>
    <property type="match status" value="1"/>
</dbReference>
<sequence>MLFNKEYSRPLRFLLAFFISLLITVPVIDNSQYLQFIDLSIIGDVQKHESAFLHMWYVFVSFLDSPKAGLVWILIIAFLLWGFKYKIQALWAMCNVFGGDVIDEVIKHIIKRPRPTFHPAADTGYSFPSGHVFSTFMVISVLWLVVFPLIKKASWRWFAYIVATIWLIFVMLARIYLNAHYPTDTFGAIAIGYMWLQISEWLYIKIAPILKKWPFTSHSYI</sequence>
<dbReference type="Pfam" id="PF01569">
    <property type="entry name" value="PAP2"/>
    <property type="match status" value="1"/>
</dbReference>